<gene>
    <name evidence="9" type="ORF">B0T14DRAFT_515670</name>
</gene>
<reference evidence="9" key="1">
    <citation type="submission" date="2023-06" db="EMBL/GenBank/DDBJ databases">
        <title>Genome-scale phylogeny and comparative genomics of the fungal order Sordariales.</title>
        <authorList>
            <consortium name="Lawrence Berkeley National Laboratory"/>
            <person name="Hensen N."/>
            <person name="Bonometti L."/>
            <person name="Westerberg I."/>
            <person name="Brannstrom I.O."/>
            <person name="Guillou S."/>
            <person name="Cros-Aarteil S."/>
            <person name="Calhoun S."/>
            <person name="Haridas S."/>
            <person name="Kuo A."/>
            <person name="Mondo S."/>
            <person name="Pangilinan J."/>
            <person name="Riley R."/>
            <person name="Labutti K."/>
            <person name="Andreopoulos B."/>
            <person name="Lipzen A."/>
            <person name="Chen C."/>
            <person name="Yanf M."/>
            <person name="Daum C."/>
            <person name="Ng V."/>
            <person name="Clum A."/>
            <person name="Steindorff A."/>
            <person name="Ohm R."/>
            <person name="Martin F."/>
            <person name="Silar P."/>
            <person name="Natvig D."/>
            <person name="Lalanne C."/>
            <person name="Gautier V."/>
            <person name="Ament-Velasquez S.L."/>
            <person name="Kruys A."/>
            <person name="Hutchinson M.I."/>
            <person name="Powell A.J."/>
            <person name="Barry K."/>
            <person name="Miller A.N."/>
            <person name="Grigoriev I.V."/>
            <person name="Debuchy R."/>
            <person name="Gladieux P."/>
            <person name="Thoren M.H."/>
            <person name="Johannesson H."/>
        </authorList>
    </citation>
    <scope>NUCLEOTIDE SEQUENCE</scope>
    <source>
        <strain evidence="9">CBS 606.72</strain>
    </source>
</reference>
<dbReference type="EMBL" id="JAULSU010000003">
    <property type="protein sequence ID" value="KAK0623235.1"/>
    <property type="molecule type" value="Genomic_DNA"/>
</dbReference>
<feature type="compositionally biased region" description="Basic and acidic residues" evidence="6">
    <location>
        <begin position="307"/>
        <end position="316"/>
    </location>
</feature>
<name>A0AA39WXU5_9PEZI</name>
<feature type="transmembrane region" description="Helical" evidence="7">
    <location>
        <begin position="41"/>
        <end position="59"/>
    </location>
</feature>
<feature type="compositionally biased region" description="Low complexity" evidence="6">
    <location>
        <begin position="351"/>
        <end position="360"/>
    </location>
</feature>
<evidence type="ECO:0000313" key="9">
    <source>
        <dbReference type="EMBL" id="KAK0623235.1"/>
    </source>
</evidence>
<feature type="region of interest" description="Disordered" evidence="6">
    <location>
        <begin position="662"/>
        <end position="687"/>
    </location>
</feature>
<keyword evidence="5" id="KW-0175">Coiled coil</keyword>
<dbReference type="AlphaFoldDB" id="A0AA39WXU5"/>
<evidence type="ECO:0000256" key="1">
    <source>
        <dbReference type="ARBA" id="ARBA00004141"/>
    </source>
</evidence>
<organism evidence="9 10">
    <name type="scientific">Immersiella caudata</name>
    <dbReference type="NCBI Taxonomy" id="314043"/>
    <lineage>
        <taxon>Eukaryota</taxon>
        <taxon>Fungi</taxon>
        <taxon>Dikarya</taxon>
        <taxon>Ascomycota</taxon>
        <taxon>Pezizomycotina</taxon>
        <taxon>Sordariomycetes</taxon>
        <taxon>Sordariomycetidae</taxon>
        <taxon>Sordariales</taxon>
        <taxon>Lasiosphaeriaceae</taxon>
        <taxon>Immersiella</taxon>
    </lineage>
</organism>
<feature type="coiled-coil region" evidence="5">
    <location>
        <begin position="124"/>
        <end position="155"/>
    </location>
</feature>
<feature type="region of interest" description="Disordered" evidence="6">
    <location>
        <begin position="484"/>
        <end position="520"/>
    </location>
</feature>
<evidence type="ECO:0000259" key="8">
    <source>
        <dbReference type="Pfam" id="PF13886"/>
    </source>
</evidence>
<evidence type="ECO:0000256" key="5">
    <source>
        <dbReference type="SAM" id="Coils"/>
    </source>
</evidence>
<evidence type="ECO:0000256" key="6">
    <source>
        <dbReference type="SAM" id="MobiDB-lite"/>
    </source>
</evidence>
<comment type="subcellular location">
    <subcellularLocation>
        <location evidence="1">Membrane</location>
        <topology evidence="1">Multi-pass membrane protein</topology>
    </subcellularLocation>
</comment>
<feature type="domain" description="TM7S3/TM198-like" evidence="8">
    <location>
        <begin position="1"/>
        <end position="114"/>
    </location>
</feature>
<protein>
    <recommendedName>
        <fullName evidence="8">TM7S3/TM198-like domain-containing protein</fullName>
    </recommendedName>
</protein>
<feature type="transmembrane region" description="Helical" evidence="7">
    <location>
        <begin position="12"/>
        <end position="34"/>
    </location>
</feature>
<feature type="compositionally biased region" description="Low complexity" evidence="6">
    <location>
        <begin position="290"/>
        <end position="303"/>
    </location>
</feature>
<dbReference type="Proteomes" id="UP001175000">
    <property type="component" value="Unassembled WGS sequence"/>
</dbReference>
<keyword evidence="3 7" id="KW-1133">Transmembrane helix</keyword>
<feature type="region of interest" description="Disordered" evidence="6">
    <location>
        <begin position="554"/>
        <end position="576"/>
    </location>
</feature>
<comment type="caution">
    <text evidence="9">The sequence shown here is derived from an EMBL/GenBank/DDBJ whole genome shotgun (WGS) entry which is preliminary data.</text>
</comment>
<feature type="region of interest" description="Disordered" evidence="6">
    <location>
        <begin position="448"/>
        <end position="472"/>
    </location>
</feature>
<keyword evidence="4 7" id="KW-0472">Membrane</keyword>
<evidence type="ECO:0000256" key="4">
    <source>
        <dbReference type="ARBA" id="ARBA00023136"/>
    </source>
</evidence>
<proteinExistence type="predicted"/>
<dbReference type="Pfam" id="PF13886">
    <property type="entry name" value="TM7S3_TM198"/>
    <property type="match status" value="1"/>
</dbReference>
<feature type="compositionally biased region" description="Polar residues" evidence="6">
    <location>
        <begin position="779"/>
        <end position="796"/>
    </location>
</feature>
<accession>A0AA39WXU5</accession>
<evidence type="ECO:0000256" key="7">
    <source>
        <dbReference type="SAM" id="Phobius"/>
    </source>
</evidence>
<feature type="compositionally biased region" description="Polar residues" evidence="6">
    <location>
        <begin position="201"/>
        <end position="213"/>
    </location>
</feature>
<evidence type="ECO:0000256" key="3">
    <source>
        <dbReference type="ARBA" id="ARBA00022989"/>
    </source>
</evidence>
<feature type="compositionally biased region" description="Polar residues" evidence="6">
    <location>
        <begin position="278"/>
        <end position="289"/>
    </location>
</feature>
<feature type="region of interest" description="Disordered" evidence="6">
    <location>
        <begin position="591"/>
        <end position="639"/>
    </location>
</feature>
<dbReference type="GO" id="GO:0016020">
    <property type="term" value="C:membrane"/>
    <property type="evidence" value="ECO:0007669"/>
    <property type="project" value="UniProtKB-SubCell"/>
</dbReference>
<evidence type="ECO:0000313" key="10">
    <source>
        <dbReference type="Proteomes" id="UP001175000"/>
    </source>
</evidence>
<dbReference type="PANTHER" id="PTHR39469:SF1">
    <property type="entry name" value="DUF4203 DOMAIN-CONTAINING PROTEIN"/>
    <property type="match status" value="1"/>
</dbReference>
<feature type="region of interest" description="Disordered" evidence="6">
    <location>
        <begin position="757"/>
        <end position="797"/>
    </location>
</feature>
<feature type="region of interest" description="Disordered" evidence="6">
    <location>
        <begin position="857"/>
        <end position="880"/>
    </location>
</feature>
<sequence length="896" mass="96105">MWMLAVQPGGLIPTTGGKVGFIAAFTMAGFCLYFTKWTRTYGLIGCISFSGATVAVLGIDCFSRAGLKEFWAYLWALNDNLFPLGTVTYPHNRGIRVELAVTILIFLAGIVSQLKLWRIIKERRDKKNAEIAEGERNLREEEENVGRQIEEMTSRERREWERVYGDSSTSQLADSDDSGLGDMGRKKRRVRSSKSASASVTITTRAQSPTGTELETARTDSPVGRAATPLSLAKALAAAEAAMAQRGDNRVVVRIAEDDVAEPCRVATPVEGDRETVGTPSAVSTSRRGSQPLSQVLPVVPLPFRIPDARDDDERSSVATFADEDGNETQPKPPVRPSKTGDLAKRLSAGSSKLLRSLSQRSRRSTAAEQSGAGRSREMLVEAVRYTREETDSVVANLDDLSSPGDVSSMRDSVTFSKIELDLELNSGGETQSLPVSTDKEGLSLPSGLSAIGHTTDSSGGAPLKTSLPSSTLPDAVEMEDLDAGQRVASAGEEAEETASVKEGRSARRKSTASVESVAASLTRGNLPAALSRVALSYRTNEWAKHLSVAEMPEPDLPQLPEQSPELGSPVPSEEPAPVDVIELQQTAENAVPPPAAPRTSSAMSSCALHQAVTRSNSRGSLLGYPDAPTPEPQPRNRAVPYRSVSGTLRIRTSALFAQPIAEEGDPDNNNNSPLAPHDLPPPHSTLIGMRKTILRSKASYSYLIPPSAADLLPTIPSGPPSDAGSLHNYPAAMASTYLDMDDLPLSQRRAIIRQASSATFNNKPSRSSLRSLAAPTPTAETTGFDSHQPLRTSAATPEAIRQAQLANFRSSVVADLRPTSGLISQAANAPMYGGQLVGSASMQSLGSAYGDALAQRAKEAEERKEREMEERMRSGVMMEAHRDALRKMQRGVKDL</sequence>
<evidence type="ECO:0000256" key="2">
    <source>
        <dbReference type="ARBA" id="ARBA00022692"/>
    </source>
</evidence>
<feature type="compositionally biased region" description="Polar residues" evidence="6">
    <location>
        <begin position="757"/>
        <end position="771"/>
    </location>
</feature>
<keyword evidence="2 7" id="KW-0812">Transmembrane</keyword>
<feature type="region of interest" description="Disordered" evidence="6">
    <location>
        <begin position="270"/>
        <end position="376"/>
    </location>
</feature>
<dbReference type="InterPro" id="IPR025256">
    <property type="entry name" value="TM7S3/TM198-like_dom"/>
</dbReference>
<keyword evidence="10" id="KW-1185">Reference proteome</keyword>
<feature type="region of interest" description="Disordered" evidence="6">
    <location>
        <begin position="161"/>
        <end position="225"/>
    </location>
</feature>
<dbReference type="PANTHER" id="PTHR39469">
    <property type="entry name" value="CHROMOSOME 1, WHOLE GENOME SHOTGUN SEQUENCE"/>
    <property type="match status" value="1"/>
</dbReference>